<dbReference type="PANTHER" id="PTHR21666">
    <property type="entry name" value="PEPTIDASE-RELATED"/>
    <property type="match status" value="1"/>
</dbReference>
<keyword evidence="3" id="KW-1185">Reference proteome</keyword>
<dbReference type="Pfam" id="PF01551">
    <property type="entry name" value="Peptidase_M23"/>
    <property type="match status" value="1"/>
</dbReference>
<dbReference type="AlphaFoldDB" id="A0A2N5M1V9"/>
<dbReference type="PANTHER" id="PTHR21666:SF270">
    <property type="entry name" value="MUREIN HYDROLASE ACTIVATOR ENVC"/>
    <property type="match status" value="1"/>
</dbReference>
<evidence type="ECO:0000313" key="2">
    <source>
        <dbReference type="EMBL" id="PLT28295.1"/>
    </source>
</evidence>
<dbReference type="Pfam" id="PF01476">
    <property type="entry name" value="LysM"/>
    <property type="match status" value="1"/>
</dbReference>
<protein>
    <submittedName>
        <fullName evidence="2">Peptidase M23</fullName>
    </submittedName>
</protein>
<accession>A0A2N5M1V9</accession>
<comment type="caution">
    <text evidence="2">The sequence shown here is derived from an EMBL/GenBank/DDBJ whole genome shotgun (WGS) entry which is preliminary data.</text>
</comment>
<dbReference type="InterPro" id="IPR016047">
    <property type="entry name" value="M23ase_b-sheet_dom"/>
</dbReference>
<dbReference type="RefSeq" id="WP_101644961.1">
    <property type="nucleotide sequence ID" value="NZ_PGUY01000062.1"/>
</dbReference>
<evidence type="ECO:0000259" key="1">
    <source>
        <dbReference type="PROSITE" id="PS51782"/>
    </source>
</evidence>
<dbReference type="SUPFAM" id="SSF51261">
    <property type="entry name" value="Duplicated hybrid motif"/>
    <property type="match status" value="1"/>
</dbReference>
<evidence type="ECO:0000313" key="3">
    <source>
        <dbReference type="Proteomes" id="UP000234748"/>
    </source>
</evidence>
<dbReference type="InterPro" id="IPR011055">
    <property type="entry name" value="Dup_hybrid_motif"/>
</dbReference>
<dbReference type="Gene3D" id="3.10.350.10">
    <property type="entry name" value="LysM domain"/>
    <property type="match status" value="1"/>
</dbReference>
<dbReference type="Proteomes" id="UP000234748">
    <property type="component" value="Unassembled WGS sequence"/>
</dbReference>
<reference evidence="2 3" key="1">
    <citation type="submission" date="2017-11" db="EMBL/GenBank/DDBJ databases">
        <title>Comparitive Functional Genomics of Dry Heat Resistant strains isolated from the Viking Spacecraft.</title>
        <authorList>
            <person name="Seuylemezian A."/>
            <person name="Cooper K."/>
            <person name="Vaishampayan P."/>
        </authorList>
    </citation>
    <scope>NUCLEOTIDE SEQUENCE [LARGE SCALE GENOMIC DNA]</scope>
    <source>
        <strain evidence="2 3">V1-29</strain>
    </source>
</reference>
<dbReference type="OrthoDB" id="9805070at2"/>
<proteinExistence type="predicted"/>
<dbReference type="InterPro" id="IPR018392">
    <property type="entry name" value="LysM"/>
</dbReference>
<gene>
    <name evidence="2" type="ORF">CUU66_18920</name>
</gene>
<dbReference type="PROSITE" id="PS51782">
    <property type="entry name" value="LYSM"/>
    <property type="match status" value="1"/>
</dbReference>
<dbReference type="SMART" id="SM00257">
    <property type="entry name" value="LysM"/>
    <property type="match status" value="1"/>
</dbReference>
<name>A0A2N5M1V9_9BACI</name>
<dbReference type="InterPro" id="IPR050570">
    <property type="entry name" value="Cell_wall_metabolism_enzyme"/>
</dbReference>
<organism evidence="2 3">
    <name type="scientific">Peribacillus deserti</name>
    <dbReference type="NCBI Taxonomy" id="673318"/>
    <lineage>
        <taxon>Bacteria</taxon>
        <taxon>Bacillati</taxon>
        <taxon>Bacillota</taxon>
        <taxon>Bacilli</taxon>
        <taxon>Bacillales</taxon>
        <taxon>Bacillaceae</taxon>
        <taxon>Peribacillus</taxon>
    </lineage>
</organism>
<dbReference type="InterPro" id="IPR036779">
    <property type="entry name" value="LysM_dom_sf"/>
</dbReference>
<sequence length="228" mass="24701">MQDYGKRVLIALLVALCISLLFIGGTYSQAAELKKELPSEFIWPAKGVISDYFGTRGGAHKGIDIAAPLNTEITAAGSGTVSKAYTSATYGNVIFINHEGRYETVYAHLNRMLVKEGDFVQKGQLIGRMGTTGQSSGVHLHFEIHEQKWTVNKAFALDPLAALENSHTPAAAQPKEATEGSMDSYVVQAGETLWRIAKRANMSVEELKQLNGLASDLIHAGQVLKVAR</sequence>
<dbReference type="SUPFAM" id="SSF54106">
    <property type="entry name" value="LysM domain"/>
    <property type="match status" value="1"/>
</dbReference>
<feature type="domain" description="LysM" evidence="1">
    <location>
        <begin position="183"/>
        <end position="226"/>
    </location>
</feature>
<dbReference type="EMBL" id="PGUY01000062">
    <property type="protein sequence ID" value="PLT28295.1"/>
    <property type="molecule type" value="Genomic_DNA"/>
</dbReference>
<dbReference type="CDD" id="cd12797">
    <property type="entry name" value="M23_peptidase"/>
    <property type="match status" value="1"/>
</dbReference>
<dbReference type="GO" id="GO:0004222">
    <property type="term" value="F:metalloendopeptidase activity"/>
    <property type="evidence" value="ECO:0007669"/>
    <property type="project" value="TreeGrafter"/>
</dbReference>
<dbReference type="CDD" id="cd00118">
    <property type="entry name" value="LysM"/>
    <property type="match status" value="1"/>
</dbReference>
<dbReference type="Gene3D" id="2.70.70.10">
    <property type="entry name" value="Glucose Permease (Domain IIA)"/>
    <property type="match status" value="1"/>
</dbReference>